<keyword evidence="1" id="KW-0812">Transmembrane</keyword>
<dbReference type="RefSeq" id="WP_140601752.1">
    <property type="nucleotide sequence ID" value="NZ_SAWY01000005.1"/>
</dbReference>
<comment type="caution">
    <text evidence="2">The sequence shown here is derived from an EMBL/GenBank/DDBJ whole genome shotgun (WGS) entry which is preliminary data.</text>
</comment>
<dbReference type="Proteomes" id="UP000315303">
    <property type="component" value="Unassembled WGS sequence"/>
</dbReference>
<dbReference type="SUPFAM" id="SSF51338">
    <property type="entry name" value="Composite domain of metallo-dependent hydrolases"/>
    <property type="match status" value="1"/>
</dbReference>
<feature type="transmembrane region" description="Helical" evidence="1">
    <location>
        <begin position="15"/>
        <end position="33"/>
    </location>
</feature>
<keyword evidence="3" id="KW-1185">Reference proteome</keyword>
<accession>A0A502L2A6</accession>
<dbReference type="AlphaFoldDB" id="A0A502L2A6"/>
<dbReference type="Pfam" id="PF07396">
    <property type="entry name" value="Porin_O_P"/>
    <property type="match status" value="1"/>
</dbReference>
<name>A0A502L2A6_9GAMM</name>
<keyword evidence="1" id="KW-1133">Transmembrane helix</keyword>
<dbReference type="EMBL" id="SAWY01000005">
    <property type="protein sequence ID" value="TPH18100.1"/>
    <property type="molecule type" value="Genomic_DNA"/>
</dbReference>
<dbReference type="Gene3D" id="2.30.40.10">
    <property type="entry name" value="Urease, subunit C, domain 1"/>
    <property type="match status" value="1"/>
</dbReference>
<reference evidence="2 3" key="1">
    <citation type="submission" date="2019-01" db="EMBL/GenBank/DDBJ databases">
        <title>Litorilituus lipolytica sp. nov., isolated from intertidal sand of the Yellow Sea in China.</title>
        <authorList>
            <person name="Liu A."/>
        </authorList>
    </citation>
    <scope>NUCLEOTIDE SEQUENCE [LARGE SCALE GENOMIC DNA]</scope>
    <source>
        <strain evidence="2 3">RZ04</strain>
    </source>
</reference>
<dbReference type="InterPro" id="IPR011059">
    <property type="entry name" value="Metal-dep_hydrolase_composite"/>
</dbReference>
<dbReference type="GO" id="GO:0016810">
    <property type="term" value="F:hydrolase activity, acting on carbon-nitrogen (but not peptide) bonds"/>
    <property type="evidence" value="ECO:0007669"/>
    <property type="project" value="InterPro"/>
</dbReference>
<evidence type="ECO:0000256" key="1">
    <source>
        <dbReference type="SAM" id="Phobius"/>
    </source>
</evidence>
<dbReference type="InterPro" id="IPR023614">
    <property type="entry name" value="Porin_dom_sf"/>
</dbReference>
<evidence type="ECO:0000313" key="2">
    <source>
        <dbReference type="EMBL" id="TPH18100.1"/>
    </source>
</evidence>
<protein>
    <recommendedName>
        <fullName evidence="4">Porin</fullName>
    </recommendedName>
</protein>
<dbReference type="Gene3D" id="2.40.160.10">
    <property type="entry name" value="Porin"/>
    <property type="match status" value="1"/>
</dbReference>
<dbReference type="OrthoDB" id="9807854at2"/>
<evidence type="ECO:0000313" key="3">
    <source>
        <dbReference type="Proteomes" id="UP000315303"/>
    </source>
</evidence>
<keyword evidence="1" id="KW-0472">Membrane</keyword>
<dbReference type="InterPro" id="IPR010870">
    <property type="entry name" value="Porin_O/P"/>
</dbReference>
<sequence length="568" mass="63013">MFNQVITNFTIKLGGVYYVILVLLLSISSNTLVNSQEINQSIIIHNVTFVDPDGEKENIVATLVIKNKMFDLITNDPIEVAHTDIVYDAQKGFLVGALKPGKSANIMILDENPYEDSDVLLDTKKHILLAVRKGIVIRNNLKSESNIPASVAQKPTKARSKGWLAYAPPPVAIPSNYKNADWINFENDYFTSVLIGMLALDRQNWKSQNNDSELQLGDLQSYDGGEIRGLRFGVAGAIKFDKPWVYMISGATNAFDKGFDTNTTDNVSFFDWRIDIPTFADTTLSIGKQKEPISMERSIGMVFLPMQERSVVSDALLASRNVGAVLSGTAINNKLTWAGGVFNDWLDSEGSISENSTQLVGRTTWLPYLSDDENEIVHLGFGLRYSDTKESVRFATEPEFNQSPLFVDTGEINADSSLTYNLEAAWRKGPLWLVGEYTENQIDADYLDNPSLAGYHVSAVWSVTGEMRGYNKKSGTFSPMPVSRSVSQGGWGALEVSSRWSVFDGSNAGLQAGDTSILSLGASWWLSPKFNVNVNYRWINLERCSFLNEQCELEGKSHGFNTRIALFL</sequence>
<dbReference type="SUPFAM" id="SSF56935">
    <property type="entry name" value="Porins"/>
    <property type="match status" value="1"/>
</dbReference>
<gene>
    <name evidence="2" type="ORF">EPA86_03005</name>
</gene>
<organism evidence="2 3">
    <name type="scientific">Litorilituus lipolyticus</name>
    <dbReference type="NCBI Taxonomy" id="2491017"/>
    <lineage>
        <taxon>Bacteria</taxon>
        <taxon>Pseudomonadati</taxon>
        <taxon>Pseudomonadota</taxon>
        <taxon>Gammaproteobacteria</taxon>
        <taxon>Alteromonadales</taxon>
        <taxon>Colwelliaceae</taxon>
        <taxon>Litorilituus</taxon>
    </lineage>
</organism>
<evidence type="ECO:0008006" key="4">
    <source>
        <dbReference type="Google" id="ProtNLM"/>
    </source>
</evidence>
<proteinExistence type="predicted"/>